<sequence>MKHQKAEKVKFYVDLPNTFNNKYLVYKVYDLDHSLDLLGRFANKNYQIRKAYHQFENGKSITILPEAIEQARQCCFYQLRKNIKKAFQVLEEKAACSKQEMEKIAKLHQQVFENNLLLEKLRAERIILIERYSKTQD</sequence>
<reference evidence="1" key="1">
    <citation type="submission" date="2023-07" db="EMBL/GenBank/DDBJ databases">
        <title>The genome sequence of Rhodocytophaga aerolata KACC 12507.</title>
        <authorList>
            <person name="Zhang X."/>
        </authorList>
    </citation>
    <scope>NUCLEOTIDE SEQUENCE</scope>
    <source>
        <strain evidence="1">KACC 12507</strain>
    </source>
</reference>
<evidence type="ECO:0000313" key="2">
    <source>
        <dbReference type="Proteomes" id="UP001168528"/>
    </source>
</evidence>
<organism evidence="1 2">
    <name type="scientific">Rhodocytophaga aerolata</name>
    <dbReference type="NCBI Taxonomy" id="455078"/>
    <lineage>
        <taxon>Bacteria</taxon>
        <taxon>Pseudomonadati</taxon>
        <taxon>Bacteroidota</taxon>
        <taxon>Cytophagia</taxon>
        <taxon>Cytophagales</taxon>
        <taxon>Rhodocytophagaceae</taxon>
        <taxon>Rhodocytophaga</taxon>
    </lineage>
</organism>
<keyword evidence="2" id="KW-1185">Reference proteome</keyword>
<proteinExistence type="predicted"/>
<accession>A0ABT8RFG7</accession>
<evidence type="ECO:0008006" key="3">
    <source>
        <dbReference type="Google" id="ProtNLM"/>
    </source>
</evidence>
<dbReference type="EMBL" id="JAUKPO010000035">
    <property type="protein sequence ID" value="MDO1450724.1"/>
    <property type="molecule type" value="Genomic_DNA"/>
</dbReference>
<dbReference type="RefSeq" id="WP_302041522.1">
    <property type="nucleotide sequence ID" value="NZ_JAUKPO010000035.1"/>
</dbReference>
<dbReference type="Proteomes" id="UP001168528">
    <property type="component" value="Unassembled WGS sequence"/>
</dbReference>
<name>A0ABT8RFG7_9BACT</name>
<gene>
    <name evidence="1" type="ORF">Q0590_30910</name>
</gene>
<evidence type="ECO:0000313" key="1">
    <source>
        <dbReference type="EMBL" id="MDO1450724.1"/>
    </source>
</evidence>
<comment type="caution">
    <text evidence="1">The sequence shown here is derived from an EMBL/GenBank/DDBJ whole genome shotgun (WGS) entry which is preliminary data.</text>
</comment>
<protein>
    <recommendedName>
        <fullName evidence="3">Transposase</fullName>
    </recommendedName>
</protein>